<name>A0ACB7RYW8_HYAAI</name>
<dbReference type="EMBL" id="CM023486">
    <property type="protein sequence ID" value="KAH6927668.1"/>
    <property type="molecule type" value="Genomic_DNA"/>
</dbReference>
<keyword evidence="2" id="KW-1185">Reference proteome</keyword>
<reference evidence="1" key="1">
    <citation type="submission" date="2020-05" db="EMBL/GenBank/DDBJ databases">
        <title>Large-scale comparative analyses of tick genomes elucidate their genetic diversity and vector capacities.</title>
        <authorList>
            <person name="Jia N."/>
            <person name="Wang J."/>
            <person name="Shi W."/>
            <person name="Du L."/>
            <person name="Sun Y."/>
            <person name="Zhan W."/>
            <person name="Jiang J."/>
            <person name="Wang Q."/>
            <person name="Zhang B."/>
            <person name="Ji P."/>
            <person name="Sakyi L.B."/>
            <person name="Cui X."/>
            <person name="Yuan T."/>
            <person name="Jiang B."/>
            <person name="Yang W."/>
            <person name="Lam T.T.-Y."/>
            <person name="Chang Q."/>
            <person name="Ding S."/>
            <person name="Wang X."/>
            <person name="Zhu J."/>
            <person name="Ruan X."/>
            <person name="Zhao L."/>
            <person name="Wei J."/>
            <person name="Que T."/>
            <person name="Du C."/>
            <person name="Cheng J."/>
            <person name="Dai P."/>
            <person name="Han X."/>
            <person name="Huang E."/>
            <person name="Gao Y."/>
            <person name="Liu J."/>
            <person name="Shao H."/>
            <person name="Ye R."/>
            <person name="Li L."/>
            <person name="Wei W."/>
            <person name="Wang X."/>
            <person name="Wang C."/>
            <person name="Yang T."/>
            <person name="Huo Q."/>
            <person name="Li W."/>
            <person name="Guo W."/>
            <person name="Chen H."/>
            <person name="Zhou L."/>
            <person name="Ni X."/>
            <person name="Tian J."/>
            <person name="Zhou Y."/>
            <person name="Sheng Y."/>
            <person name="Liu T."/>
            <person name="Pan Y."/>
            <person name="Xia L."/>
            <person name="Li J."/>
            <person name="Zhao F."/>
            <person name="Cao W."/>
        </authorList>
    </citation>
    <scope>NUCLEOTIDE SEQUENCE</scope>
    <source>
        <strain evidence="1">Hyas-2018</strain>
    </source>
</reference>
<gene>
    <name evidence="1" type="ORF">HPB50_006807</name>
</gene>
<evidence type="ECO:0000313" key="1">
    <source>
        <dbReference type="EMBL" id="KAH6927668.1"/>
    </source>
</evidence>
<organism evidence="1 2">
    <name type="scientific">Hyalomma asiaticum</name>
    <name type="common">Tick</name>
    <dbReference type="NCBI Taxonomy" id="266040"/>
    <lineage>
        <taxon>Eukaryota</taxon>
        <taxon>Metazoa</taxon>
        <taxon>Ecdysozoa</taxon>
        <taxon>Arthropoda</taxon>
        <taxon>Chelicerata</taxon>
        <taxon>Arachnida</taxon>
        <taxon>Acari</taxon>
        <taxon>Parasitiformes</taxon>
        <taxon>Ixodida</taxon>
        <taxon>Ixodoidea</taxon>
        <taxon>Ixodidae</taxon>
        <taxon>Hyalomminae</taxon>
        <taxon>Hyalomma</taxon>
    </lineage>
</organism>
<evidence type="ECO:0000313" key="2">
    <source>
        <dbReference type="Proteomes" id="UP000821845"/>
    </source>
</evidence>
<protein>
    <submittedName>
        <fullName evidence="1">Uncharacterized protein</fullName>
    </submittedName>
</protein>
<accession>A0ACB7RYW8</accession>
<comment type="caution">
    <text evidence="1">The sequence shown here is derived from an EMBL/GenBank/DDBJ whole genome shotgun (WGS) entry which is preliminary data.</text>
</comment>
<sequence length="235" mass="25785">MCDLSVVGSHSESATTPLQLSAVTGQRLIYLGTAIVHASSGHTSALTHLIFDGGNQRRFLTTRLGKKLKCKPTRHENLSHGSFGGHNTKSYRTVTLQICDTNEASWCIIDTLVIEKTCDQLVLVIQSSTLQEKANAGLIIAGLNSPTSQAHETSQAHDIRPVEFLIGPDHYWELVNGETHSMKQGLRVVQTVFDWTLLGPETTNSTTSLCVKQGYSTYRLDVFGKRRSKFGLSIS</sequence>
<dbReference type="Proteomes" id="UP000821845">
    <property type="component" value="Chromosome 6"/>
</dbReference>
<proteinExistence type="predicted"/>